<organism evidence="1 2">
    <name type="scientific">Forsythia ovata</name>
    <dbReference type="NCBI Taxonomy" id="205694"/>
    <lineage>
        <taxon>Eukaryota</taxon>
        <taxon>Viridiplantae</taxon>
        <taxon>Streptophyta</taxon>
        <taxon>Embryophyta</taxon>
        <taxon>Tracheophyta</taxon>
        <taxon>Spermatophyta</taxon>
        <taxon>Magnoliopsida</taxon>
        <taxon>eudicotyledons</taxon>
        <taxon>Gunneridae</taxon>
        <taxon>Pentapetalae</taxon>
        <taxon>asterids</taxon>
        <taxon>lamiids</taxon>
        <taxon>Lamiales</taxon>
        <taxon>Oleaceae</taxon>
        <taxon>Forsythieae</taxon>
        <taxon>Forsythia</taxon>
    </lineage>
</organism>
<keyword evidence="2" id="KW-1185">Reference proteome</keyword>
<dbReference type="Proteomes" id="UP001604277">
    <property type="component" value="Unassembled WGS sequence"/>
</dbReference>
<dbReference type="AlphaFoldDB" id="A0ABD1WUW9"/>
<protein>
    <submittedName>
        <fullName evidence="1">Uncharacterized protein</fullName>
    </submittedName>
</protein>
<evidence type="ECO:0000313" key="2">
    <source>
        <dbReference type="Proteomes" id="UP001604277"/>
    </source>
</evidence>
<dbReference type="EMBL" id="JBFOLJ010000002">
    <property type="protein sequence ID" value="KAL2553498.1"/>
    <property type="molecule type" value="Genomic_DNA"/>
</dbReference>
<reference evidence="2" key="1">
    <citation type="submission" date="2024-07" db="EMBL/GenBank/DDBJ databases">
        <title>Two chromosome-level genome assemblies of Korean endemic species Abeliophyllum distichum and Forsythia ovata (Oleaceae).</title>
        <authorList>
            <person name="Jang H."/>
        </authorList>
    </citation>
    <scope>NUCLEOTIDE SEQUENCE [LARGE SCALE GENOMIC DNA]</scope>
</reference>
<evidence type="ECO:0000313" key="1">
    <source>
        <dbReference type="EMBL" id="KAL2553498.1"/>
    </source>
</evidence>
<comment type="caution">
    <text evidence="1">The sequence shown here is derived from an EMBL/GenBank/DDBJ whole genome shotgun (WGS) entry which is preliminary data.</text>
</comment>
<gene>
    <name evidence="1" type="ORF">Fot_07117</name>
</gene>
<name>A0ABD1WUW9_9LAMI</name>
<accession>A0ABD1WUW9</accession>
<proteinExistence type="predicted"/>
<sequence length="107" mass="12592">MGIEIQEDQASIMWRSNSNCSCFPRTHLRLLSCRLTNNQTIPDNCVLSTPSYYEKYSPQMLKMTSMEQYHDHPHQHPRGGAPLDMETRWNPVLTDRFSSDVYIWVTR</sequence>